<dbReference type="PANTHER" id="PTHR43133:SF51">
    <property type="entry name" value="RNA POLYMERASE SIGMA FACTOR"/>
    <property type="match status" value="1"/>
</dbReference>
<organism evidence="7 8">
    <name type="scientific">Aneurinibacillus migulanus</name>
    <name type="common">Bacillus migulanus</name>
    <dbReference type="NCBI Taxonomy" id="47500"/>
    <lineage>
        <taxon>Bacteria</taxon>
        <taxon>Bacillati</taxon>
        <taxon>Bacillota</taxon>
        <taxon>Bacilli</taxon>
        <taxon>Bacillales</taxon>
        <taxon>Paenibacillaceae</taxon>
        <taxon>Aneurinibacillus group</taxon>
        <taxon>Aneurinibacillus</taxon>
    </lineage>
</organism>
<dbReference type="EMBL" id="FNED01000025">
    <property type="protein sequence ID" value="SDJ69526.1"/>
    <property type="molecule type" value="Genomic_DNA"/>
</dbReference>
<evidence type="ECO:0000256" key="1">
    <source>
        <dbReference type="ARBA" id="ARBA00010641"/>
    </source>
</evidence>
<evidence type="ECO:0000313" key="8">
    <source>
        <dbReference type="Proteomes" id="UP000182836"/>
    </source>
</evidence>
<sequence length="227" mass="26864">MIIKQNIEQDVWLAKRGDSDAFSRLIRTYERNLYGLARTYLKRDEDCADAVQEAIFKAFKAIHTLKEPAYFKTWLFRILIHECIQLLRKQKRTRIVKQSEWDVEAVNVPYEAIELKEAVTYLENDLRVVIQLHYYEDVPIKQIAELVGVPEGTVKSRLYRARTLLAEELESSQERKVDHDPKLTPELCHNDFAPLPSSVCKRINERFFTFLWKQILLSRCRYVLLCD</sequence>
<evidence type="ECO:0000256" key="4">
    <source>
        <dbReference type="ARBA" id="ARBA00023163"/>
    </source>
</evidence>
<evidence type="ECO:0000256" key="3">
    <source>
        <dbReference type="ARBA" id="ARBA00023082"/>
    </source>
</evidence>
<dbReference type="GO" id="GO:0006352">
    <property type="term" value="P:DNA-templated transcription initiation"/>
    <property type="evidence" value="ECO:0007669"/>
    <property type="project" value="InterPro"/>
</dbReference>
<gene>
    <name evidence="7" type="ORF">SAMN04487909_12559</name>
</gene>
<evidence type="ECO:0000313" key="7">
    <source>
        <dbReference type="EMBL" id="SDJ69526.1"/>
    </source>
</evidence>
<dbReference type="GeneID" id="42306833"/>
<dbReference type="InterPro" id="IPR007627">
    <property type="entry name" value="RNA_pol_sigma70_r2"/>
</dbReference>
<dbReference type="Pfam" id="PF08281">
    <property type="entry name" value="Sigma70_r4_2"/>
    <property type="match status" value="1"/>
</dbReference>
<dbReference type="InterPro" id="IPR013325">
    <property type="entry name" value="RNA_pol_sigma_r2"/>
</dbReference>
<dbReference type="Gene3D" id="1.10.10.10">
    <property type="entry name" value="Winged helix-like DNA-binding domain superfamily/Winged helix DNA-binding domain"/>
    <property type="match status" value="1"/>
</dbReference>
<feature type="domain" description="RNA polymerase sigma factor 70 region 4 type 2" evidence="6">
    <location>
        <begin position="114"/>
        <end position="164"/>
    </location>
</feature>
<dbReference type="CDD" id="cd06171">
    <property type="entry name" value="Sigma70_r4"/>
    <property type="match status" value="1"/>
</dbReference>
<dbReference type="InterPro" id="IPR014284">
    <property type="entry name" value="RNA_pol_sigma-70_dom"/>
</dbReference>
<dbReference type="RefSeq" id="WP_074715264.1">
    <property type="nucleotide sequence ID" value="NZ_BJOA01000271.1"/>
</dbReference>
<name>A0A1G8VU61_ANEMI</name>
<dbReference type="SUPFAM" id="SSF88946">
    <property type="entry name" value="Sigma2 domain of RNA polymerase sigma factors"/>
    <property type="match status" value="1"/>
</dbReference>
<dbReference type="GO" id="GO:0016987">
    <property type="term" value="F:sigma factor activity"/>
    <property type="evidence" value="ECO:0007669"/>
    <property type="project" value="UniProtKB-KW"/>
</dbReference>
<keyword evidence="3" id="KW-0731">Sigma factor</keyword>
<dbReference type="AlphaFoldDB" id="A0A1G8VU61"/>
<comment type="similarity">
    <text evidence="1">Belongs to the sigma-70 factor family. ECF subfamily.</text>
</comment>
<dbReference type="Proteomes" id="UP000182836">
    <property type="component" value="Unassembled WGS sequence"/>
</dbReference>
<evidence type="ECO:0000259" key="5">
    <source>
        <dbReference type="Pfam" id="PF04542"/>
    </source>
</evidence>
<keyword evidence="4" id="KW-0804">Transcription</keyword>
<protein>
    <submittedName>
        <fullName evidence="7">RNA polymerase sigma-70 factor, ECF subfamily</fullName>
    </submittedName>
</protein>
<feature type="domain" description="RNA polymerase sigma-70 region 2" evidence="5">
    <location>
        <begin position="25"/>
        <end position="93"/>
    </location>
</feature>
<dbReference type="PANTHER" id="PTHR43133">
    <property type="entry name" value="RNA POLYMERASE ECF-TYPE SIGMA FACTO"/>
    <property type="match status" value="1"/>
</dbReference>
<dbReference type="InterPro" id="IPR013249">
    <property type="entry name" value="RNA_pol_sigma70_r4_t2"/>
</dbReference>
<dbReference type="InterPro" id="IPR039425">
    <property type="entry name" value="RNA_pol_sigma-70-like"/>
</dbReference>
<evidence type="ECO:0000259" key="6">
    <source>
        <dbReference type="Pfam" id="PF08281"/>
    </source>
</evidence>
<keyword evidence="2" id="KW-0805">Transcription regulation</keyword>
<dbReference type="InterPro" id="IPR013324">
    <property type="entry name" value="RNA_pol_sigma_r3/r4-like"/>
</dbReference>
<evidence type="ECO:0000256" key="2">
    <source>
        <dbReference type="ARBA" id="ARBA00023015"/>
    </source>
</evidence>
<dbReference type="OrthoDB" id="9782703at2"/>
<dbReference type="InterPro" id="IPR036388">
    <property type="entry name" value="WH-like_DNA-bd_sf"/>
</dbReference>
<dbReference type="NCBIfam" id="TIGR02937">
    <property type="entry name" value="sigma70-ECF"/>
    <property type="match status" value="1"/>
</dbReference>
<proteinExistence type="inferred from homology"/>
<dbReference type="Pfam" id="PF04542">
    <property type="entry name" value="Sigma70_r2"/>
    <property type="match status" value="1"/>
</dbReference>
<accession>A0A1G8VU61</accession>
<dbReference type="SUPFAM" id="SSF88659">
    <property type="entry name" value="Sigma3 and sigma4 domains of RNA polymerase sigma factors"/>
    <property type="match status" value="1"/>
</dbReference>
<reference evidence="7 8" key="1">
    <citation type="submission" date="2016-10" db="EMBL/GenBank/DDBJ databases">
        <authorList>
            <person name="de Groot N.N."/>
        </authorList>
    </citation>
    <scope>NUCLEOTIDE SEQUENCE [LARGE SCALE GENOMIC DNA]</scope>
    <source>
        <strain evidence="7 8">DSM 2895</strain>
    </source>
</reference>
<dbReference type="Gene3D" id="1.10.1740.10">
    <property type="match status" value="1"/>
</dbReference>
<dbReference type="GO" id="GO:0003677">
    <property type="term" value="F:DNA binding"/>
    <property type="evidence" value="ECO:0007669"/>
    <property type="project" value="InterPro"/>
</dbReference>